<keyword evidence="7 10" id="KW-0215">Deoxyribonucleotide synthesis</keyword>
<dbReference type="PRINTS" id="PR01183">
    <property type="entry name" value="RIBORDTASEM1"/>
</dbReference>
<evidence type="ECO:0000313" key="12">
    <source>
        <dbReference type="EMBL" id="AIC09595.1"/>
    </source>
</evidence>
<dbReference type="PATRIC" id="fig|155920.8.peg.845"/>
<evidence type="ECO:0000313" key="13">
    <source>
        <dbReference type="Proteomes" id="UP000027215"/>
    </source>
</evidence>
<dbReference type="InterPro" id="IPR005144">
    <property type="entry name" value="ATP-cone_dom"/>
</dbReference>
<proteinExistence type="inferred from homology"/>
<dbReference type="PANTHER" id="PTHR11573">
    <property type="entry name" value="RIBONUCLEOSIDE-DIPHOSPHATE REDUCTASE LARGE CHAIN"/>
    <property type="match status" value="1"/>
</dbReference>
<comment type="catalytic activity">
    <reaction evidence="8 10">
        <text>a 2'-deoxyribonucleoside 5'-diphosphate + [thioredoxin]-disulfide + H2O = a ribonucleoside 5'-diphosphate + [thioredoxin]-dithiol</text>
        <dbReference type="Rhea" id="RHEA:23252"/>
        <dbReference type="Rhea" id="RHEA-COMP:10698"/>
        <dbReference type="Rhea" id="RHEA-COMP:10700"/>
        <dbReference type="ChEBI" id="CHEBI:15377"/>
        <dbReference type="ChEBI" id="CHEBI:29950"/>
        <dbReference type="ChEBI" id="CHEBI:50058"/>
        <dbReference type="ChEBI" id="CHEBI:57930"/>
        <dbReference type="ChEBI" id="CHEBI:73316"/>
        <dbReference type="EC" id="1.17.4.1"/>
    </reaction>
</comment>
<dbReference type="GO" id="GO:0005524">
    <property type="term" value="F:ATP binding"/>
    <property type="evidence" value="ECO:0007669"/>
    <property type="project" value="UniProtKB-UniRule"/>
</dbReference>
<evidence type="ECO:0000259" key="11">
    <source>
        <dbReference type="PROSITE" id="PS51161"/>
    </source>
</evidence>
<evidence type="ECO:0000256" key="10">
    <source>
        <dbReference type="RuleBase" id="RU003410"/>
    </source>
</evidence>
<dbReference type="RefSeq" id="WP_020852454.1">
    <property type="nucleotide sequence ID" value="NZ_CP006696.1"/>
</dbReference>
<dbReference type="InterPro" id="IPR000788">
    <property type="entry name" value="RNR_lg_C"/>
</dbReference>
<dbReference type="NCBIfam" id="NF006665">
    <property type="entry name" value="PRK09209.1"/>
    <property type="match status" value="1"/>
</dbReference>
<evidence type="ECO:0000256" key="8">
    <source>
        <dbReference type="ARBA" id="ARBA00047754"/>
    </source>
</evidence>
<protein>
    <recommendedName>
        <fullName evidence="2 10">Ribonucleoside-diphosphate reductase</fullName>
        <ecNumber evidence="2 10">1.17.4.1</ecNumber>
    </recommendedName>
</protein>
<dbReference type="AlphaFoldDB" id="A0A060H2R2"/>
<dbReference type="Pfam" id="PF00317">
    <property type="entry name" value="Ribonuc_red_lgN"/>
    <property type="match status" value="1"/>
</dbReference>
<feature type="domain" description="ATP-cone" evidence="11">
    <location>
        <begin position="63"/>
        <end position="156"/>
    </location>
</feature>
<dbReference type="PANTHER" id="PTHR11573:SF6">
    <property type="entry name" value="RIBONUCLEOSIDE-DIPHOSPHATE REDUCTASE LARGE SUBUNIT"/>
    <property type="match status" value="1"/>
</dbReference>
<organism evidence="12 13">
    <name type="scientific">Xylella fastidiosa subsp. sandyi Ann-1</name>
    <dbReference type="NCBI Taxonomy" id="155920"/>
    <lineage>
        <taxon>Bacteria</taxon>
        <taxon>Pseudomonadati</taxon>
        <taxon>Pseudomonadota</taxon>
        <taxon>Gammaproteobacteria</taxon>
        <taxon>Lysobacterales</taxon>
        <taxon>Lysobacteraceae</taxon>
        <taxon>Xylella</taxon>
    </lineage>
</organism>
<dbReference type="GO" id="GO:0004748">
    <property type="term" value="F:ribonucleoside-diphosphate reductase activity, thioredoxin disulfide as acceptor"/>
    <property type="evidence" value="ECO:0007669"/>
    <property type="project" value="UniProtKB-EC"/>
</dbReference>
<dbReference type="FunFam" id="3.20.70.20:FF:000014">
    <property type="entry name" value="Ribonucleoside-diphosphate reductase"/>
    <property type="match status" value="1"/>
</dbReference>
<name>A0A060H2R2_XYLFS</name>
<sequence>MIPKEQFVAAIADSLPNPGHVAGSVPPVALSVFHPDEPEDEVPIPRQTAMMHTRAVEEANVSTWITKEAGNRRMPFDCARLECAIDTIHQEFPQLDVAEYKRAVFGFVERKDSVNADDLVDLLIREAESRVDLTAPEWEYFAARLYLRRLYKRASRNRFYDASQKYGSFVGLQESLADRNIYSNDILRSYSKEELIEAGQMIDPERDKLFTYNGLYLLATRYLATDASCGVFELPQERWLTIALYLMQDEYGPGKGGRERRMQLVGEAYWALSNLYMTVATPTLGNAGKINGQLSSCFIDTVDDSLQGIYDSNTDIARVSKHGGGVGAYLGYVRSSGSMIRGVANSSGGVVPWIKQLNNTAVSVDQLGQRKGAIAVYLDIWHRDIEAFLDLRLNNGDQRLRAHDVFTSVCIPDLFMEAVERRGDWYLFDPYEVKRVKGWYLQDFYDEKRGDPNGSFRRKYEDVVADERISRKTVKAIDIFKRIMVSQLETGNPFMFYRDEVNRKNPNKHVGMVYSSNLCTEILQNMTPTRLIQEMISGNQIVTTKHAGDFVVCNLSSINLGRAITVQADLLGADVLERLIPIQVRMLDNVIDLNLLPVPQATITNQKYRAIGLGTFGWHHLLAQKAIHWNSQEAEQYSDALYERINYLTIRASMELAKEKGTYAVFPGSDWQTGEYFRARDYNSPQWLELAAQVAVNGVRNAYMVAVAPNMSTAQIAGSTASIDPIYSAFYYEEKKDYRRPVVAPGLSLDTWPYYEKGAYKLDQFASIRQNARRQRHVDQSLSFNFYVPSTIRASTLLDLHMTAWREGLKTTYYVRSNDIDISECEWCSS</sequence>
<evidence type="ECO:0000256" key="9">
    <source>
        <dbReference type="PROSITE-ProRule" id="PRU00492"/>
    </source>
</evidence>
<keyword evidence="6 10" id="KW-0560">Oxidoreductase</keyword>
<accession>A0A060H2R2</accession>
<dbReference type="UniPathway" id="UPA00326"/>
<evidence type="ECO:0000256" key="4">
    <source>
        <dbReference type="ARBA" id="ARBA00022741"/>
    </source>
</evidence>
<dbReference type="HOGENOM" id="CLU_000404_3_0_6"/>
<evidence type="ECO:0000256" key="6">
    <source>
        <dbReference type="ARBA" id="ARBA00023002"/>
    </source>
</evidence>
<evidence type="ECO:0000256" key="2">
    <source>
        <dbReference type="ARBA" id="ARBA00012274"/>
    </source>
</evidence>
<reference evidence="12 13" key="1">
    <citation type="submission" date="2013-08" db="EMBL/GenBank/DDBJ databases">
        <authorList>
            <person name="Stouthamer R."/>
            <person name="Nunney L."/>
        </authorList>
    </citation>
    <scope>NUCLEOTIDE SEQUENCE [LARGE SCALE GENOMIC DNA]</scope>
    <source>
        <strain evidence="13">ann-1</strain>
    </source>
</reference>
<dbReference type="GO" id="GO:0005971">
    <property type="term" value="C:ribonucleoside-diphosphate reductase complex"/>
    <property type="evidence" value="ECO:0007669"/>
    <property type="project" value="TreeGrafter"/>
</dbReference>
<dbReference type="Pfam" id="PF02867">
    <property type="entry name" value="Ribonuc_red_lgC"/>
    <property type="match status" value="1"/>
</dbReference>
<dbReference type="EMBL" id="CP006696">
    <property type="protein sequence ID" value="AIC09595.1"/>
    <property type="molecule type" value="Genomic_DNA"/>
</dbReference>
<dbReference type="EC" id="1.17.4.1" evidence="2 10"/>
<evidence type="ECO:0000256" key="7">
    <source>
        <dbReference type="ARBA" id="ARBA00023116"/>
    </source>
</evidence>
<evidence type="ECO:0000256" key="3">
    <source>
        <dbReference type="ARBA" id="ARBA00022533"/>
    </source>
</evidence>
<evidence type="ECO:0000256" key="1">
    <source>
        <dbReference type="ARBA" id="ARBA00010406"/>
    </source>
</evidence>
<keyword evidence="3" id="KW-0021">Allosteric enzyme</keyword>
<dbReference type="PROSITE" id="PS51161">
    <property type="entry name" value="ATP_CONE"/>
    <property type="match status" value="1"/>
</dbReference>
<evidence type="ECO:0000256" key="5">
    <source>
        <dbReference type="ARBA" id="ARBA00022840"/>
    </source>
</evidence>
<dbReference type="InterPro" id="IPR013509">
    <property type="entry name" value="RNR_lsu_N"/>
</dbReference>
<dbReference type="SUPFAM" id="SSF48168">
    <property type="entry name" value="R1 subunit of ribonucleotide reductase, N-terminal domain"/>
    <property type="match status" value="1"/>
</dbReference>
<gene>
    <name evidence="12" type="ORF">D934_03540</name>
</gene>
<dbReference type="CDD" id="cd01679">
    <property type="entry name" value="RNR_I"/>
    <property type="match status" value="1"/>
</dbReference>
<dbReference type="InterPro" id="IPR039718">
    <property type="entry name" value="Rrm1"/>
</dbReference>
<comment type="function">
    <text evidence="10">Provides the precursors necessary for DNA synthesis. Catalyzes the biosynthesis of deoxyribonucleotides from the corresponding ribonucleotides.</text>
</comment>
<dbReference type="GO" id="GO:0009263">
    <property type="term" value="P:deoxyribonucleotide biosynthetic process"/>
    <property type="evidence" value="ECO:0007669"/>
    <property type="project" value="UniProtKB-KW"/>
</dbReference>
<keyword evidence="5 9" id="KW-0067">ATP-binding</keyword>
<dbReference type="PROSITE" id="PS00089">
    <property type="entry name" value="RIBORED_LARGE"/>
    <property type="match status" value="1"/>
</dbReference>
<dbReference type="Gene3D" id="3.20.70.20">
    <property type="match status" value="1"/>
</dbReference>
<comment type="similarity">
    <text evidence="1 10">Belongs to the ribonucleoside diphosphate reductase large chain family.</text>
</comment>
<dbReference type="InterPro" id="IPR008926">
    <property type="entry name" value="RNR_R1-su_N"/>
</dbReference>
<dbReference type="InterPro" id="IPR013346">
    <property type="entry name" value="NrdE_NrdA_C"/>
</dbReference>
<dbReference type="KEGG" id="xfs:D934_03540"/>
<dbReference type="SUPFAM" id="SSF51998">
    <property type="entry name" value="PFL-like glycyl radical enzymes"/>
    <property type="match status" value="1"/>
</dbReference>
<dbReference type="Proteomes" id="UP000027215">
    <property type="component" value="Chromosome"/>
</dbReference>
<keyword evidence="4 9" id="KW-0547">Nucleotide-binding</keyword>
<dbReference type="NCBIfam" id="TIGR02506">
    <property type="entry name" value="NrdE_NrdA"/>
    <property type="match status" value="1"/>
</dbReference>